<name>A0A9W8DIM1_9FUNG</name>
<sequence length="299" mass="32549">MSSSNKSFGESRRNTFGIIQCSNEQGQVNTFATPSNGNTGCDSVQEFHTSSAILTSGYSTFGNYSANNDEAQGMPITGSYDLVAYVEGNGGSGDVANKDNCGTGDNKDNNIGESLDVTCSSDISKKSIKRMNRKRTVYSKEAANILVFESNGDVSEIDPSQIDSMSRTKANLVGLLPPSNLSSQGLSSQQLEAFGGAFENQKLLEDACANAIASRKNRSKARILKYAKPDSQDYSGWDEDEHGEEELWTNDYDSDDSTYGSFSEYVKDFEPVLLRQAKAKLINLDNKFNESEDEGCEDC</sequence>
<gene>
    <name evidence="2" type="ORF">H4219_006426</name>
</gene>
<evidence type="ECO:0000256" key="1">
    <source>
        <dbReference type="SAM" id="MobiDB-lite"/>
    </source>
</evidence>
<dbReference type="Proteomes" id="UP001150538">
    <property type="component" value="Unassembled WGS sequence"/>
</dbReference>
<feature type="compositionally biased region" description="Acidic residues" evidence="1">
    <location>
        <begin position="236"/>
        <end position="255"/>
    </location>
</feature>
<protein>
    <submittedName>
        <fullName evidence="2">Uncharacterized protein</fullName>
    </submittedName>
</protein>
<feature type="region of interest" description="Disordered" evidence="1">
    <location>
        <begin position="230"/>
        <end position="255"/>
    </location>
</feature>
<dbReference type="EMBL" id="JANBPU010000785">
    <property type="protein sequence ID" value="KAJ1909276.1"/>
    <property type="molecule type" value="Genomic_DNA"/>
</dbReference>
<keyword evidence="3" id="KW-1185">Reference proteome</keyword>
<comment type="caution">
    <text evidence="2">The sequence shown here is derived from an EMBL/GenBank/DDBJ whole genome shotgun (WGS) entry which is preliminary data.</text>
</comment>
<accession>A0A9W8DIM1</accession>
<dbReference type="AlphaFoldDB" id="A0A9W8DIM1"/>
<evidence type="ECO:0000313" key="2">
    <source>
        <dbReference type="EMBL" id="KAJ1909276.1"/>
    </source>
</evidence>
<reference evidence="2" key="1">
    <citation type="submission" date="2022-07" db="EMBL/GenBank/DDBJ databases">
        <title>Phylogenomic reconstructions and comparative analyses of Kickxellomycotina fungi.</title>
        <authorList>
            <person name="Reynolds N.K."/>
            <person name="Stajich J.E."/>
            <person name="Barry K."/>
            <person name="Grigoriev I.V."/>
            <person name="Crous P."/>
            <person name="Smith M.E."/>
        </authorList>
    </citation>
    <scope>NUCLEOTIDE SEQUENCE</scope>
    <source>
        <strain evidence="2">NBRC 100468</strain>
    </source>
</reference>
<proteinExistence type="predicted"/>
<organism evidence="2 3">
    <name type="scientific">Mycoemilia scoparia</name>
    <dbReference type="NCBI Taxonomy" id="417184"/>
    <lineage>
        <taxon>Eukaryota</taxon>
        <taxon>Fungi</taxon>
        <taxon>Fungi incertae sedis</taxon>
        <taxon>Zoopagomycota</taxon>
        <taxon>Kickxellomycotina</taxon>
        <taxon>Kickxellomycetes</taxon>
        <taxon>Kickxellales</taxon>
        <taxon>Kickxellaceae</taxon>
        <taxon>Mycoemilia</taxon>
    </lineage>
</organism>
<evidence type="ECO:0000313" key="3">
    <source>
        <dbReference type="Proteomes" id="UP001150538"/>
    </source>
</evidence>